<keyword evidence="3" id="KW-1185">Reference proteome</keyword>
<proteinExistence type="predicted"/>
<feature type="region of interest" description="Disordered" evidence="1">
    <location>
        <begin position="1"/>
        <end position="40"/>
    </location>
</feature>
<organism evidence="2 3">
    <name type="scientific">Jezberella montanilacus</name>
    <dbReference type="NCBI Taxonomy" id="323426"/>
    <lineage>
        <taxon>Bacteria</taxon>
        <taxon>Pseudomonadati</taxon>
        <taxon>Pseudomonadota</taxon>
        <taxon>Betaproteobacteria</taxon>
        <taxon>Burkholderiales</taxon>
        <taxon>Alcaligenaceae</taxon>
        <taxon>Jezberella</taxon>
    </lineage>
</organism>
<sequence>MAAEAAEEVLLEPLAEPVEDAAAGVDPAAEPLAGADGAALEPPEAGAASLAAGTAAGSAVLAAPVPLSRKSVTYQPEPLS</sequence>
<accession>A0A2T0XI21</accession>
<gene>
    <name evidence="2" type="ORF">BCM14_1419</name>
</gene>
<evidence type="ECO:0000313" key="2">
    <source>
        <dbReference type="EMBL" id="PRY98586.1"/>
    </source>
</evidence>
<feature type="compositionally biased region" description="Low complexity" evidence="1">
    <location>
        <begin position="11"/>
        <end position="40"/>
    </location>
</feature>
<dbReference type="AlphaFoldDB" id="A0A2T0XI21"/>
<dbReference type="EMBL" id="PVTV01000012">
    <property type="protein sequence ID" value="PRY98586.1"/>
    <property type="molecule type" value="Genomic_DNA"/>
</dbReference>
<protein>
    <submittedName>
        <fullName evidence="2">Uncharacterized protein</fullName>
    </submittedName>
</protein>
<evidence type="ECO:0000256" key="1">
    <source>
        <dbReference type="SAM" id="MobiDB-lite"/>
    </source>
</evidence>
<name>A0A2T0XI21_9BURK</name>
<evidence type="ECO:0000313" key="3">
    <source>
        <dbReference type="Proteomes" id="UP000238308"/>
    </source>
</evidence>
<comment type="caution">
    <text evidence="2">The sequence shown here is derived from an EMBL/GenBank/DDBJ whole genome shotgun (WGS) entry which is preliminary data.</text>
</comment>
<dbReference type="Proteomes" id="UP000238308">
    <property type="component" value="Unassembled WGS sequence"/>
</dbReference>
<feature type="compositionally biased region" description="Acidic residues" evidence="1">
    <location>
        <begin position="1"/>
        <end position="10"/>
    </location>
</feature>
<reference evidence="2 3" key="1">
    <citation type="submission" date="2018-03" db="EMBL/GenBank/DDBJ databases">
        <title>Genomic Encyclopedia of Type Strains, Phase III (KMG-III): the genomes of soil and plant-associated and newly described type strains.</title>
        <authorList>
            <person name="Whitman W."/>
        </authorList>
    </citation>
    <scope>NUCLEOTIDE SEQUENCE [LARGE SCALE GENOMIC DNA]</scope>
    <source>
        <strain evidence="2 3">MWH-P2sevCIIIb</strain>
    </source>
</reference>